<dbReference type="FunFam" id="1.10.150.850:FF:000001">
    <property type="entry name" value="Transcription elongation factor spt6"/>
    <property type="match status" value="1"/>
</dbReference>
<evidence type="ECO:0000256" key="1">
    <source>
        <dbReference type="ARBA" id="ARBA00009253"/>
    </source>
</evidence>
<feature type="domain" description="Transcription elongation factor Spt6 YqgF" evidence="4">
    <location>
        <begin position="4"/>
        <end position="48"/>
    </location>
</feature>
<dbReference type="GO" id="GO:0034728">
    <property type="term" value="P:nucleosome organization"/>
    <property type="evidence" value="ECO:0007669"/>
    <property type="project" value="TreeGrafter"/>
</dbReference>
<evidence type="ECO:0000313" key="6">
    <source>
        <dbReference type="Proteomes" id="UP000012065"/>
    </source>
</evidence>
<name>M5BNV4_THACB</name>
<comment type="caution">
    <text evidence="5">The sequence shown here is derived from an EMBL/GenBank/DDBJ whole genome shotgun (WGS) entry which is preliminary data.</text>
</comment>
<dbReference type="SUPFAM" id="SSF53098">
    <property type="entry name" value="Ribonuclease H-like"/>
    <property type="match status" value="1"/>
</dbReference>
<organism evidence="5 6">
    <name type="scientific">Thanatephorus cucumeris (strain AG1-IB / isolate 7/3/14)</name>
    <name type="common">Lettuce bottom rot fungus</name>
    <name type="synonym">Rhizoctonia solani</name>
    <dbReference type="NCBI Taxonomy" id="1108050"/>
    <lineage>
        <taxon>Eukaryota</taxon>
        <taxon>Fungi</taxon>
        <taxon>Dikarya</taxon>
        <taxon>Basidiomycota</taxon>
        <taxon>Agaricomycotina</taxon>
        <taxon>Agaricomycetes</taxon>
        <taxon>Cantharellales</taxon>
        <taxon>Ceratobasidiaceae</taxon>
        <taxon>Rhizoctonia</taxon>
        <taxon>Rhizoctonia solani AG-1</taxon>
    </lineage>
</organism>
<dbReference type="PANTHER" id="PTHR10145:SF6">
    <property type="entry name" value="TRANSCRIPTION ELONGATION FACTOR SPT6"/>
    <property type="match status" value="1"/>
</dbReference>
<dbReference type="InterPro" id="IPR032706">
    <property type="entry name" value="Spt6_HHH"/>
</dbReference>
<feature type="domain" description="Transcription elongation factor Spt6 helix-hairpin-helix motif" evidence="3">
    <location>
        <begin position="51"/>
        <end position="153"/>
    </location>
</feature>
<gene>
    <name evidence="5" type="primary">GTB16201</name>
    <name evidence="5" type="ORF">BN14_01981</name>
</gene>
<dbReference type="SUPFAM" id="SSF47781">
    <property type="entry name" value="RuvA domain 2-like"/>
    <property type="match status" value="1"/>
</dbReference>
<dbReference type="GO" id="GO:0042393">
    <property type="term" value="F:histone binding"/>
    <property type="evidence" value="ECO:0007669"/>
    <property type="project" value="TreeGrafter"/>
</dbReference>
<dbReference type="InterPro" id="IPR042066">
    <property type="entry name" value="Spt6_death-like"/>
</dbReference>
<evidence type="ECO:0000259" key="4">
    <source>
        <dbReference type="Pfam" id="PF14639"/>
    </source>
</evidence>
<dbReference type="Pfam" id="PF14635">
    <property type="entry name" value="HHH_7"/>
    <property type="match status" value="1"/>
</dbReference>
<dbReference type="Gene3D" id="3.30.420.140">
    <property type="entry name" value="YqgF/RNase H-like domain"/>
    <property type="match status" value="1"/>
</dbReference>
<protein>
    <submittedName>
        <fullName evidence="5">GTB16201 protein</fullName>
    </submittedName>
</protein>
<dbReference type="GO" id="GO:0140673">
    <property type="term" value="P:transcription elongation-coupled chromatin remodeling"/>
    <property type="evidence" value="ECO:0007669"/>
    <property type="project" value="InterPro"/>
</dbReference>
<dbReference type="Gene3D" id="1.10.10.2740">
    <property type="entry name" value="Spt6, Death-like domain"/>
    <property type="match status" value="1"/>
</dbReference>
<dbReference type="PANTHER" id="PTHR10145">
    <property type="entry name" value="TRANSCRIPTION ELONGATION FACTOR SPT6"/>
    <property type="match status" value="1"/>
</dbReference>
<dbReference type="EMBL" id="CAOJ01002700">
    <property type="protein sequence ID" value="CCO27990.1"/>
    <property type="molecule type" value="Genomic_DNA"/>
</dbReference>
<dbReference type="Gene3D" id="1.10.150.850">
    <property type="entry name" value="Spt6, helix-hairpin-helix domain"/>
    <property type="match status" value="1"/>
</dbReference>
<evidence type="ECO:0000259" key="3">
    <source>
        <dbReference type="Pfam" id="PF14635"/>
    </source>
</evidence>
<dbReference type="GO" id="GO:0031491">
    <property type="term" value="F:nucleosome binding"/>
    <property type="evidence" value="ECO:0007669"/>
    <property type="project" value="TreeGrafter"/>
</dbReference>
<dbReference type="InterPro" id="IPR010994">
    <property type="entry name" value="RuvA_2-like"/>
</dbReference>
<dbReference type="GO" id="GO:0008023">
    <property type="term" value="C:transcription elongation factor complex"/>
    <property type="evidence" value="ECO:0007669"/>
    <property type="project" value="TreeGrafter"/>
</dbReference>
<dbReference type="InterPro" id="IPR037027">
    <property type="entry name" value="YqgF/RNaseH-like_dom_sf"/>
</dbReference>
<evidence type="ECO:0000256" key="2">
    <source>
        <dbReference type="ARBA" id="ARBA00022999"/>
    </source>
</evidence>
<accession>M5BNV4</accession>
<dbReference type="Pfam" id="PF14639">
    <property type="entry name" value="YqgF"/>
    <property type="match status" value="1"/>
</dbReference>
<dbReference type="Proteomes" id="UP000012065">
    <property type="component" value="Unassembled WGS sequence"/>
</dbReference>
<dbReference type="InterPro" id="IPR028231">
    <property type="entry name" value="Spt6_YqgF"/>
</dbReference>
<dbReference type="InterPro" id="IPR012337">
    <property type="entry name" value="RNaseH-like_sf"/>
</dbReference>
<reference evidence="5 6" key="1">
    <citation type="journal article" date="2013" name="J. Biotechnol.">
        <title>Establishment and interpretation of the genome sequence of the phytopathogenic fungus Rhizoctonia solani AG1-IB isolate 7/3/14.</title>
        <authorList>
            <person name="Wibberg D.W."/>
            <person name="Jelonek L.J."/>
            <person name="Rupp O.R."/>
            <person name="Hennig M.H."/>
            <person name="Eikmeyer F.E."/>
            <person name="Goesmann A.G."/>
            <person name="Hartmann A.H."/>
            <person name="Borriss R.B."/>
            <person name="Grosch R.G."/>
            <person name="Puehler A.P."/>
            <person name="Schlueter A.S."/>
        </authorList>
    </citation>
    <scope>NUCLEOTIDE SEQUENCE [LARGE SCALE GENOMIC DNA]</scope>
    <source>
        <strain evidence="6">AG1-IB / isolate 7/3/14</strain>
    </source>
</reference>
<dbReference type="AlphaFoldDB" id="M5BNV4"/>
<keyword evidence="2" id="KW-0727">SH2 domain</keyword>
<proteinExistence type="inferred from homology"/>
<dbReference type="HOGENOM" id="CLU_094672_0_0_1"/>
<comment type="similarity">
    <text evidence="1">Belongs to the SPT6 family.</text>
</comment>
<dbReference type="InterPro" id="IPR017072">
    <property type="entry name" value="TF_Spt6"/>
</dbReference>
<sequence length="218" mass="24354">MYGHDEVARIYQHSARAEAEFSALPLVARYCVSLARYVQNPLNEYAALGSDLTAVTFTEAQNLIPKDKLLVALERGIVNVVNNVGVDINRAVNDPYHRALLPYVAGLGPRKSEALIKKLGQIGGTVVNRSNFIKQNLVPTQIFINCCGFLYIPQDPDSKEIARVRDHYEDVPDPLDETRIHYEDYDLARKMALDALEMDDEDVVGKHPSTTLLSSSRI</sequence>
<evidence type="ECO:0000313" key="5">
    <source>
        <dbReference type="EMBL" id="CCO27990.1"/>
    </source>
</evidence>